<proteinExistence type="predicted"/>
<sequence length="391" mass="46228">MKDLEEDDYKGGSNLNEYIASLVNQRRLKKSTLNDYLFEELFYGQQKDVYVEKIYTFNSDILSKSKLDSIISKKYDGNSNFNRIATTLLSNEDERLELVACNISHNRETSEVNNIKMIFAYKVQIYNNKKVMIEEHSYVPIEVDLVRKIIISKVSPKTNVFKDEYKPETLYDKYSNIVKKLFEIKIESYNTKHKIALYNMSEALYTQFYNKMVLSRSEDLGKSIKDFSTEVSKKVNIKDMDVKIKKNNIFNIEESIKKYCDQLLITDILSSRNFKSEDMTDIEGIVTYLRFSDGTNVSAKVKGENFKASIYASETYLALRDPIENSNKVSEINIIWILENRDLRVKYNTNSYDYVFMHFYRDFKEKDFNYGYRKYKEYEQMAISKVRRMAK</sequence>
<name>A0ABU0JNK7_HATLI</name>
<evidence type="ECO:0000313" key="1">
    <source>
        <dbReference type="EMBL" id="MDQ0478671.1"/>
    </source>
</evidence>
<organism evidence="1 2">
    <name type="scientific">Hathewaya limosa</name>
    <name type="common">Clostridium limosum</name>
    <dbReference type="NCBI Taxonomy" id="1536"/>
    <lineage>
        <taxon>Bacteria</taxon>
        <taxon>Bacillati</taxon>
        <taxon>Bacillota</taxon>
        <taxon>Clostridia</taxon>
        <taxon>Eubacteriales</taxon>
        <taxon>Clostridiaceae</taxon>
        <taxon>Hathewaya</taxon>
    </lineage>
</organism>
<reference evidence="1 2" key="1">
    <citation type="submission" date="2023-07" db="EMBL/GenBank/DDBJ databases">
        <title>Genomic Encyclopedia of Type Strains, Phase IV (KMG-IV): sequencing the most valuable type-strain genomes for metagenomic binning, comparative biology and taxonomic classification.</title>
        <authorList>
            <person name="Goeker M."/>
        </authorList>
    </citation>
    <scope>NUCLEOTIDE SEQUENCE [LARGE SCALE GENOMIC DNA]</scope>
    <source>
        <strain evidence="1 2">DSM 1400</strain>
    </source>
</reference>
<accession>A0ABU0JNK7</accession>
<comment type="caution">
    <text evidence="1">The sequence shown here is derived from an EMBL/GenBank/DDBJ whole genome shotgun (WGS) entry which is preliminary data.</text>
</comment>
<gene>
    <name evidence="1" type="ORF">QOZ93_000380</name>
</gene>
<dbReference type="EMBL" id="JAUSWN010000002">
    <property type="protein sequence ID" value="MDQ0478671.1"/>
    <property type="molecule type" value="Genomic_DNA"/>
</dbReference>
<protein>
    <submittedName>
        <fullName evidence="1">Amino acid-binding ACT domain protein</fullName>
    </submittedName>
</protein>
<dbReference type="RefSeq" id="WP_343749823.1">
    <property type="nucleotide sequence ID" value="NZ_BAAACJ010000008.1"/>
</dbReference>
<evidence type="ECO:0000313" key="2">
    <source>
        <dbReference type="Proteomes" id="UP001224418"/>
    </source>
</evidence>
<dbReference type="Proteomes" id="UP001224418">
    <property type="component" value="Unassembled WGS sequence"/>
</dbReference>
<keyword evidence="2" id="KW-1185">Reference proteome</keyword>